<dbReference type="InterPro" id="IPR000009">
    <property type="entry name" value="PP2A_PR55"/>
</dbReference>
<evidence type="ECO:0000256" key="2">
    <source>
        <dbReference type="ARBA" id="ARBA00022574"/>
    </source>
</evidence>
<evidence type="ECO:0000256" key="5">
    <source>
        <dbReference type="SAM" id="MobiDB-lite"/>
    </source>
</evidence>
<dbReference type="PROSITE" id="PS50082">
    <property type="entry name" value="WD_REPEATS_2"/>
    <property type="match status" value="2"/>
</dbReference>
<comment type="similarity">
    <text evidence="1">Belongs to the phosphatase 2A regulatory subunit B family.</text>
</comment>
<dbReference type="InterPro" id="IPR001680">
    <property type="entry name" value="WD40_rpt"/>
</dbReference>
<dbReference type="InterPro" id="IPR015943">
    <property type="entry name" value="WD40/YVTN_repeat-like_dom_sf"/>
</dbReference>
<evidence type="ECO:0000256" key="4">
    <source>
        <dbReference type="PROSITE-ProRule" id="PRU00221"/>
    </source>
</evidence>
<dbReference type="OrthoDB" id="972532at2759"/>
<dbReference type="GO" id="GO:0000159">
    <property type="term" value="C:protein phosphatase type 2A complex"/>
    <property type="evidence" value="ECO:0007669"/>
    <property type="project" value="InterPro"/>
</dbReference>
<keyword evidence="2 4" id="KW-0853">WD repeat</keyword>
<dbReference type="AlphaFoldDB" id="A0A9P0W049"/>
<dbReference type="InterPro" id="IPR036322">
    <property type="entry name" value="WD40_repeat_dom_sf"/>
</dbReference>
<dbReference type="InterPro" id="IPR051350">
    <property type="entry name" value="WD_repeat-ST_regulator"/>
</dbReference>
<feature type="region of interest" description="Disordered" evidence="5">
    <location>
        <begin position="531"/>
        <end position="564"/>
    </location>
</feature>
<dbReference type="EMBL" id="CAKXYY010000033">
    <property type="protein sequence ID" value="CAH2355781.1"/>
    <property type="molecule type" value="Genomic_DNA"/>
</dbReference>
<name>A0A9P0W049_9ASCO</name>
<feature type="repeat" description="WD" evidence="4">
    <location>
        <begin position="332"/>
        <end position="365"/>
    </location>
</feature>
<feature type="compositionally biased region" description="Low complexity" evidence="5">
    <location>
        <begin position="543"/>
        <end position="564"/>
    </location>
</feature>
<accession>A0A9P0W049</accession>
<protein>
    <submittedName>
        <fullName evidence="6">Uncharacterized protein</fullName>
    </submittedName>
</protein>
<dbReference type="Pfam" id="PF00400">
    <property type="entry name" value="WD40"/>
    <property type="match status" value="2"/>
</dbReference>
<dbReference type="PANTHER" id="PTHR22838">
    <property type="entry name" value="WD REPEAT PROTEIN 26-RELATED"/>
    <property type="match status" value="1"/>
</dbReference>
<dbReference type="PANTHER" id="PTHR22838:SF0">
    <property type="entry name" value="WD REPEAT-CONTAINING PROTEIN 26"/>
    <property type="match status" value="1"/>
</dbReference>
<dbReference type="GO" id="GO:0019888">
    <property type="term" value="F:protein phosphatase regulator activity"/>
    <property type="evidence" value="ECO:0007669"/>
    <property type="project" value="InterPro"/>
</dbReference>
<dbReference type="SUPFAM" id="SSF50978">
    <property type="entry name" value="WD40 repeat-like"/>
    <property type="match status" value="1"/>
</dbReference>
<dbReference type="PRINTS" id="PR00600">
    <property type="entry name" value="PP2APR55"/>
</dbReference>
<sequence length="803" mass="88771">MTSDKFALEIIQSTLSGLGYSATAKRLNEEIEEKQGSTTANQISLTPPESSFKSWLKAELFQGTPYKEAIEKLEHFIEHGQHPLQESSSDVDVGLPNKLEATVILYLIRRILFLSSVVGLSYTPLSPSSPQFTSQSVPIESLLTFLTSDLLPLLDKIQSVANYRQELSAFLSHQLVKSLTRERESAVLMPLVIGSPIHPQKFASTVFNLNTLLASPLTPRRDDIIVSPTYESDIGLLTEVLVWGYLEAYLSNDSEKSTKTSVQNSTTTLNSSHIPQGYLNSLLTQASSFQRIVSPYYLPSRTSPELPSTIIPPFSANQTLKNNFPTSLIHTLNTHTSEIWFVKFSPSGKYLVTGSKDGKMIIYDVTRPKFPILASFRADDPTDTHAFVGSYKPTRRNDPLEQRGVIYCSWDETENYIVCCGLDTIVRVWDVSAIKNNNTEAPKRITRSMDLGEEPSGIELISCFTLGENIRVRSCQFIPRQVNNTRWPLSFVVGSPDKALKMFDLFGNEHFDFFCDTTDTDNQTDEIKMEEEEVEQVIEKKGSTPSRRSTSTGTTTASAGTVSSLSPPLAAATLASAAAASSSPPPAPSNTNNVNSASSTSKFLQSSFNRVIDFEITPDKKILITANNDRSIHFYTVPDLTKEVLKSSKLASINLKGKLSSISVSANGKYFLVNVSQELQLWDISEIQYSGKPILVRRFIGHRVEDDVIRAGFGYLNTYGGVGGDSAFGEELVLSGSADGFIYIWKLTTGQLIQRIQGHVGVCSAVDWNRFYTPQPSGKDYGQLWCSIGDDHLAKIWGPPGWK</sequence>
<dbReference type="GO" id="GO:0043161">
    <property type="term" value="P:proteasome-mediated ubiquitin-dependent protein catabolic process"/>
    <property type="evidence" value="ECO:0007669"/>
    <property type="project" value="TreeGrafter"/>
</dbReference>
<evidence type="ECO:0000313" key="6">
    <source>
        <dbReference type="EMBL" id="CAH2355781.1"/>
    </source>
</evidence>
<feature type="region of interest" description="Disordered" evidence="5">
    <location>
        <begin position="576"/>
        <end position="598"/>
    </location>
</feature>
<dbReference type="PROSITE" id="PS50294">
    <property type="entry name" value="WD_REPEATS_REGION"/>
    <property type="match status" value="1"/>
</dbReference>
<evidence type="ECO:0000256" key="1">
    <source>
        <dbReference type="ARBA" id="ARBA00008259"/>
    </source>
</evidence>
<comment type="caution">
    <text evidence="6">The sequence shown here is derived from an EMBL/GenBank/DDBJ whole genome shotgun (WGS) entry which is preliminary data.</text>
</comment>
<keyword evidence="3" id="KW-0677">Repeat</keyword>
<evidence type="ECO:0000313" key="7">
    <source>
        <dbReference type="Proteomes" id="UP000837801"/>
    </source>
</evidence>
<keyword evidence="7" id="KW-1185">Reference proteome</keyword>
<dbReference type="Proteomes" id="UP000837801">
    <property type="component" value="Unassembled WGS sequence"/>
</dbReference>
<feature type="repeat" description="WD" evidence="4">
    <location>
        <begin position="732"/>
        <end position="755"/>
    </location>
</feature>
<dbReference type="Gene3D" id="2.130.10.10">
    <property type="entry name" value="YVTN repeat-like/Quinoprotein amine dehydrogenase"/>
    <property type="match status" value="1"/>
</dbReference>
<feature type="compositionally biased region" description="Low complexity" evidence="5">
    <location>
        <begin position="589"/>
        <end position="598"/>
    </location>
</feature>
<dbReference type="GO" id="GO:0034657">
    <property type="term" value="C:GID complex"/>
    <property type="evidence" value="ECO:0007669"/>
    <property type="project" value="TreeGrafter"/>
</dbReference>
<dbReference type="SMART" id="SM00320">
    <property type="entry name" value="WD40"/>
    <property type="match status" value="7"/>
</dbReference>
<evidence type="ECO:0000256" key="3">
    <source>
        <dbReference type="ARBA" id="ARBA00022737"/>
    </source>
</evidence>
<gene>
    <name evidence="6" type="ORF">CLIB1423_33S00826</name>
</gene>
<organism evidence="6 7">
    <name type="scientific">[Candida] railenensis</name>
    <dbReference type="NCBI Taxonomy" id="45579"/>
    <lineage>
        <taxon>Eukaryota</taxon>
        <taxon>Fungi</taxon>
        <taxon>Dikarya</taxon>
        <taxon>Ascomycota</taxon>
        <taxon>Saccharomycotina</taxon>
        <taxon>Pichiomycetes</taxon>
        <taxon>Debaryomycetaceae</taxon>
        <taxon>Kurtzmaniella</taxon>
    </lineage>
</organism>
<proteinExistence type="inferred from homology"/>
<reference evidence="6" key="1">
    <citation type="submission" date="2022-03" db="EMBL/GenBank/DDBJ databases">
        <authorList>
            <person name="Legras J.-L."/>
            <person name="Devillers H."/>
            <person name="Grondin C."/>
        </authorList>
    </citation>
    <scope>NUCLEOTIDE SEQUENCE</scope>
    <source>
        <strain evidence="6">CLIB 1423</strain>
    </source>
</reference>